<dbReference type="PROSITE" id="PS51225">
    <property type="entry name" value="MARVEL"/>
    <property type="match status" value="1"/>
</dbReference>
<evidence type="ECO:0000313" key="8">
    <source>
        <dbReference type="EMBL" id="KAJ6221234.1"/>
    </source>
</evidence>
<accession>A0A9Q0M984</accession>
<gene>
    <name evidence="8" type="ORF">RDWZM_007046</name>
</gene>
<dbReference type="EMBL" id="JAPWDV010000002">
    <property type="protein sequence ID" value="KAJ6221234.1"/>
    <property type="molecule type" value="Genomic_DNA"/>
</dbReference>
<comment type="subcellular location">
    <subcellularLocation>
        <location evidence="1">Membrane</location>
        <topology evidence="1">Multi-pass membrane protein</topology>
    </subcellularLocation>
</comment>
<dbReference type="GO" id="GO:0016020">
    <property type="term" value="C:membrane"/>
    <property type="evidence" value="ECO:0007669"/>
    <property type="project" value="UniProtKB-SubCell"/>
</dbReference>
<keyword evidence="2 5" id="KW-0812">Transmembrane</keyword>
<keyword evidence="9" id="KW-1185">Reference proteome</keyword>
<feature type="domain" description="MARVEL" evidence="7">
    <location>
        <begin position="44"/>
        <end position="186"/>
    </location>
</feature>
<sequence>MSAIGDGPVTYVERGAPHYTASMSIRGKVQSTGVGEELIFNPTYFTTISGLLKLIQLILAIIALSCISPPLTWFSRLFTFFLAITFALTLLLCFAYLVTLQKVLFPRFNWLLTEFIYTGCSAAALFITAIIHIVYTCRSDYRTSLTYFNSYLGTSYFGTYVTAGVFGILNSFAYAAGTYFLFNEWQHSTNTVSPISTNNNFR</sequence>
<dbReference type="Pfam" id="PF01284">
    <property type="entry name" value="MARVEL"/>
    <property type="match status" value="1"/>
</dbReference>
<reference evidence="8" key="1">
    <citation type="submission" date="2022-12" db="EMBL/GenBank/DDBJ databases">
        <title>Genome assemblies of Blomia tropicalis.</title>
        <authorList>
            <person name="Cui Y."/>
        </authorList>
    </citation>
    <scope>NUCLEOTIDE SEQUENCE</scope>
    <source>
        <tissue evidence="8">Adult mites</tissue>
    </source>
</reference>
<dbReference type="PANTHER" id="PTHR22776">
    <property type="entry name" value="MARVEL-CONTAINING POTENTIAL LIPID RAFT-ASSOCIATED PROTEIN"/>
    <property type="match status" value="1"/>
</dbReference>
<feature type="transmembrane region" description="Helical" evidence="6">
    <location>
        <begin position="77"/>
        <end position="98"/>
    </location>
</feature>
<feature type="transmembrane region" description="Helical" evidence="6">
    <location>
        <begin position="51"/>
        <end position="71"/>
    </location>
</feature>
<proteinExistence type="predicted"/>
<dbReference type="Proteomes" id="UP001142055">
    <property type="component" value="Chromosome 2"/>
</dbReference>
<evidence type="ECO:0000256" key="4">
    <source>
        <dbReference type="ARBA" id="ARBA00023136"/>
    </source>
</evidence>
<evidence type="ECO:0000256" key="1">
    <source>
        <dbReference type="ARBA" id="ARBA00004141"/>
    </source>
</evidence>
<feature type="transmembrane region" description="Helical" evidence="6">
    <location>
        <begin position="110"/>
        <end position="135"/>
    </location>
</feature>
<evidence type="ECO:0000256" key="2">
    <source>
        <dbReference type="ARBA" id="ARBA00022692"/>
    </source>
</evidence>
<organism evidence="8 9">
    <name type="scientific">Blomia tropicalis</name>
    <name type="common">Mite</name>
    <dbReference type="NCBI Taxonomy" id="40697"/>
    <lineage>
        <taxon>Eukaryota</taxon>
        <taxon>Metazoa</taxon>
        <taxon>Ecdysozoa</taxon>
        <taxon>Arthropoda</taxon>
        <taxon>Chelicerata</taxon>
        <taxon>Arachnida</taxon>
        <taxon>Acari</taxon>
        <taxon>Acariformes</taxon>
        <taxon>Sarcoptiformes</taxon>
        <taxon>Astigmata</taxon>
        <taxon>Glycyphagoidea</taxon>
        <taxon>Echimyopodidae</taxon>
        <taxon>Blomia</taxon>
    </lineage>
</organism>
<evidence type="ECO:0000259" key="7">
    <source>
        <dbReference type="PROSITE" id="PS51225"/>
    </source>
</evidence>
<dbReference type="InterPro" id="IPR008253">
    <property type="entry name" value="Marvel"/>
</dbReference>
<dbReference type="AlphaFoldDB" id="A0A9Q0M984"/>
<evidence type="ECO:0000256" key="5">
    <source>
        <dbReference type="PROSITE-ProRule" id="PRU00581"/>
    </source>
</evidence>
<dbReference type="PANTHER" id="PTHR22776:SF97">
    <property type="entry name" value="RE01453P"/>
    <property type="match status" value="1"/>
</dbReference>
<protein>
    <recommendedName>
        <fullName evidence="7">MARVEL domain-containing protein</fullName>
    </recommendedName>
</protein>
<keyword evidence="3 6" id="KW-1133">Transmembrane helix</keyword>
<keyword evidence="4 5" id="KW-0472">Membrane</keyword>
<evidence type="ECO:0000256" key="3">
    <source>
        <dbReference type="ARBA" id="ARBA00022989"/>
    </source>
</evidence>
<name>A0A9Q0M984_BLOTA</name>
<comment type="caution">
    <text evidence="8">The sequence shown here is derived from an EMBL/GenBank/DDBJ whole genome shotgun (WGS) entry which is preliminary data.</text>
</comment>
<dbReference type="InterPro" id="IPR050578">
    <property type="entry name" value="MARVEL-CKLF_proteins"/>
</dbReference>
<evidence type="ECO:0000313" key="9">
    <source>
        <dbReference type="Proteomes" id="UP001142055"/>
    </source>
</evidence>
<evidence type="ECO:0000256" key="6">
    <source>
        <dbReference type="SAM" id="Phobius"/>
    </source>
</evidence>
<dbReference type="OMA" id="IICMGCG"/>
<feature type="transmembrane region" description="Helical" evidence="6">
    <location>
        <begin position="155"/>
        <end position="182"/>
    </location>
</feature>